<accession>A0A6J7H0A9</accession>
<dbReference type="AlphaFoldDB" id="A0A6J7H0A9"/>
<keyword evidence="1" id="KW-0472">Membrane</keyword>
<sequence length="238" mass="24009">MARLAAPVLAVLGALAALLLLAPLLPELQPPARAALVAAVPPLALIGAAAYVLGPLTRIPLALAALAAAGLLATAAAAALGAHGAGTLPETLLAIALGLLFARVFDVGAFVVGLPVVIGVVDLVTTLPSATVRTWPMPVSAGDPLLLELPSWSAQTAAGEISIATVLFLAALQGYAVRERLRPAGAAVGMTVGLLLAYLLEWRTDRAMPFTAFVAGGFLLACSDALPRWLRGGGIERG</sequence>
<gene>
    <name evidence="2" type="ORF">UFOPK3564_01343</name>
</gene>
<dbReference type="EMBL" id="CAFBMK010000064">
    <property type="protein sequence ID" value="CAB4912478.1"/>
    <property type="molecule type" value="Genomic_DNA"/>
</dbReference>
<feature type="transmembrane region" description="Helical" evidence="1">
    <location>
        <begin position="92"/>
        <end position="118"/>
    </location>
</feature>
<keyword evidence="1" id="KW-0812">Transmembrane</keyword>
<feature type="transmembrane region" description="Helical" evidence="1">
    <location>
        <begin position="58"/>
        <end position="80"/>
    </location>
</feature>
<feature type="transmembrane region" description="Helical" evidence="1">
    <location>
        <begin position="207"/>
        <end position="227"/>
    </location>
</feature>
<keyword evidence="1" id="KW-1133">Transmembrane helix</keyword>
<name>A0A6J7H0A9_9ZZZZ</name>
<reference evidence="2" key="1">
    <citation type="submission" date="2020-05" db="EMBL/GenBank/DDBJ databases">
        <authorList>
            <person name="Chiriac C."/>
            <person name="Salcher M."/>
            <person name="Ghai R."/>
            <person name="Kavagutti S V."/>
        </authorList>
    </citation>
    <scope>NUCLEOTIDE SEQUENCE</scope>
</reference>
<protein>
    <submittedName>
        <fullName evidence="2">Unannotated protein</fullName>
    </submittedName>
</protein>
<feature type="transmembrane region" description="Helical" evidence="1">
    <location>
        <begin position="152"/>
        <end position="172"/>
    </location>
</feature>
<feature type="transmembrane region" description="Helical" evidence="1">
    <location>
        <begin position="184"/>
        <end position="201"/>
    </location>
</feature>
<evidence type="ECO:0000256" key="1">
    <source>
        <dbReference type="SAM" id="Phobius"/>
    </source>
</evidence>
<organism evidence="2">
    <name type="scientific">freshwater metagenome</name>
    <dbReference type="NCBI Taxonomy" id="449393"/>
    <lineage>
        <taxon>unclassified sequences</taxon>
        <taxon>metagenomes</taxon>
        <taxon>ecological metagenomes</taxon>
    </lineage>
</organism>
<evidence type="ECO:0000313" key="2">
    <source>
        <dbReference type="EMBL" id="CAB4912478.1"/>
    </source>
</evidence>
<proteinExistence type="predicted"/>